<evidence type="ECO:0000313" key="13">
    <source>
        <dbReference type="Proteomes" id="UP000078292"/>
    </source>
</evidence>
<proteinExistence type="predicted"/>
<organism evidence="12 13">
    <name type="scientific">Enteractinococcus helveticum</name>
    <dbReference type="NCBI Taxonomy" id="1837282"/>
    <lineage>
        <taxon>Bacteria</taxon>
        <taxon>Bacillati</taxon>
        <taxon>Actinomycetota</taxon>
        <taxon>Actinomycetes</taxon>
        <taxon>Micrococcales</taxon>
        <taxon>Micrococcaceae</taxon>
    </lineage>
</organism>
<dbReference type="PROSITE" id="PS51257">
    <property type="entry name" value="PROKAR_LIPOPROTEIN"/>
    <property type="match status" value="1"/>
</dbReference>
<dbReference type="RefSeq" id="WP_043057922.1">
    <property type="nucleotide sequence ID" value="NZ_LXEY01000018.1"/>
</dbReference>
<keyword evidence="6" id="KW-0411">Iron-sulfur</keyword>
<accession>A0A1B7LZG5</accession>
<keyword evidence="7" id="KW-1015">Disulfide bond</keyword>
<evidence type="ECO:0000256" key="3">
    <source>
        <dbReference type="ARBA" id="ARBA00022714"/>
    </source>
</evidence>
<reference evidence="12 13" key="1">
    <citation type="submission" date="2016-04" db="EMBL/GenBank/DDBJ databases">
        <title>First whole genome shotgun sequence of the bacterium Enteractinococcus sp. strain UASWS1574.</title>
        <authorList>
            <person name="Crovadore J."/>
            <person name="Chablais R."/>
            <person name="Lefort F."/>
        </authorList>
    </citation>
    <scope>NUCLEOTIDE SEQUENCE [LARGE SCALE GENOMIC DNA]</scope>
    <source>
        <strain evidence="12 13">UASWS1574</strain>
    </source>
</reference>
<dbReference type="InterPro" id="IPR036922">
    <property type="entry name" value="Rieske_2Fe-2S_sf"/>
</dbReference>
<dbReference type="PANTHER" id="PTHR10134">
    <property type="entry name" value="CYTOCHROME B-C1 COMPLEX SUBUNIT RIESKE, MITOCHONDRIAL"/>
    <property type="match status" value="1"/>
</dbReference>
<dbReference type="SUPFAM" id="SSF50022">
    <property type="entry name" value="ISP domain"/>
    <property type="match status" value="1"/>
</dbReference>
<dbReference type="CDD" id="cd03467">
    <property type="entry name" value="Rieske"/>
    <property type="match status" value="1"/>
</dbReference>
<evidence type="ECO:0000256" key="9">
    <source>
        <dbReference type="ARBA" id="ARBA00034078"/>
    </source>
</evidence>
<dbReference type="OrthoDB" id="25106at2"/>
<comment type="caution">
    <text evidence="12">The sequence shown here is derived from an EMBL/GenBank/DDBJ whole genome shotgun (WGS) entry which is preliminary data.</text>
</comment>
<dbReference type="PRINTS" id="PR00162">
    <property type="entry name" value="RIESKE"/>
</dbReference>
<feature type="signal peptide" evidence="10">
    <location>
        <begin position="1"/>
        <end position="29"/>
    </location>
</feature>
<dbReference type="InterPro" id="IPR005805">
    <property type="entry name" value="Rieske_Fe-S_prot_C"/>
</dbReference>
<evidence type="ECO:0000256" key="7">
    <source>
        <dbReference type="ARBA" id="ARBA00023157"/>
    </source>
</evidence>
<evidence type="ECO:0000313" key="12">
    <source>
        <dbReference type="EMBL" id="OAV60889.1"/>
    </source>
</evidence>
<dbReference type="GO" id="GO:0046872">
    <property type="term" value="F:metal ion binding"/>
    <property type="evidence" value="ECO:0007669"/>
    <property type="project" value="UniProtKB-KW"/>
</dbReference>
<dbReference type="Gene3D" id="2.102.10.10">
    <property type="entry name" value="Rieske [2Fe-2S] iron-sulphur domain"/>
    <property type="match status" value="1"/>
</dbReference>
<keyword evidence="5" id="KW-0408">Iron</keyword>
<evidence type="ECO:0000259" key="11">
    <source>
        <dbReference type="PROSITE" id="PS51296"/>
    </source>
</evidence>
<sequence length="147" mass="15280">MSCCKKLPNRRTFLAATGAAATAAVALSACSPGPEQDTFSGGALTKALALDDLQPGESVQMAVGANQVLIHRESQDVVHAYSAVCTHQGCIVGVKDHDASSPFVCPCHASNFDKLTGDAIAGPAQRPLTRHETAIEDGWILVQVEPA</sequence>
<comment type="cofactor">
    <cofactor evidence="9">
        <name>[2Fe-2S] cluster</name>
        <dbReference type="ChEBI" id="CHEBI:190135"/>
    </cofactor>
</comment>
<evidence type="ECO:0000256" key="8">
    <source>
        <dbReference type="ARBA" id="ARBA00029586"/>
    </source>
</evidence>
<dbReference type="InterPro" id="IPR006311">
    <property type="entry name" value="TAT_signal"/>
</dbReference>
<name>A0A1B7LZG5_9MICC</name>
<dbReference type="PROSITE" id="PS51318">
    <property type="entry name" value="TAT"/>
    <property type="match status" value="1"/>
</dbReference>
<dbReference type="GO" id="GO:0004497">
    <property type="term" value="F:monooxygenase activity"/>
    <property type="evidence" value="ECO:0007669"/>
    <property type="project" value="UniProtKB-ARBA"/>
</dbReference>
<dbReference type="InterPro" id="IPR017941">
    <property type="entry name" value="Rieske_2Fe-2S"/>
</dbReference>
<dbReference type="GO" id="GO:0016020">
    <property type="term" value="C:membrane"/>
    <property type="evidence" value="ECO:0007669"/>
    <property type="project" value="InterPro"/>
</dbReference>
<keyword evidence="4" id="KW-0479">Metal-binding</keyword>
<evidence type="ECO:0000256" key="5">
    <source>
        <dbReference type="ARBA" id="ARBA00023004"/>
    </source>
</evidence>
<dbReference type="Pfam" id="PF00355">
    <property type="entry name" value="Rieske"/>
    <property type="match status" value="1"/>
</dbReference>
<dbReference type="AlphaFoldDB" id="A0A1B7LZG5"/>
<dbReference type="GO" id="GO:0016705">
    <property type="term" value="F:oxidoreductase activity, acting on paired donors, with incorporation or reduction of molecular oxygen"/>
    <property type="evidence" value="ECO:0007669"/>
    <property type="project" value="UniProtKB-ARBA"/>
</dbReference>
<protein>
    <recommendedName>
        <fullName evidence="2">Cytochrome bc1 complex Rieske iron-sulfur subunit</fullName>
    </recommendedName>
    <alternativeName>
        <fullName evidence="8">Cytochrome bc1 reductase complex subunit QcrA</fullName>
    </alternativeName>
</protein>
<keyword evidence="13" id="KW-1185">Reference proteome</keyword>
<keyword evidence="10" id="KW-0732">Signal</keyword>
<keyword evidence="3" id="KW-0001">2Fe-2S</keyword>
<dbReference type="STRING" id="1837282.A6F49_10435"/>
<evidence type="ECO:0000256" key="4">
    <source>
        <dbReference type="ARBA" id="ARBA00022723"/>
    </source>
</evidence>
<evidence type="ECO:0000256" key="6">
    <source>
        <dbReference type="ARBA" id="ARBA00023014"/>
    </source>
</evidence>
<evidence type="ECO:0000256" key="1">
    <source>
        <dbReference type="ARBA" id="ARBA00002494"/>
    </source>
</evidence>
<feature type="domain" description="Rieske" evidence="11">
    <location>
        <begin position="45"/>
        <end position="142"/>
    </location>
</feature>
<feature type="chain" id="PRO_5008597180" description="Cytochrome bc1 complex Rieske iron-sulfur subunit" evidence="10">
    <location>
        <begin position="30"/>
        <end position="147"/>
    </location>
</feature>
<evidence type="ECO:0000256" key="10">
    <source>
        <dbReference type="SAM" id="SignalP"/>
    </source>
</evidence>
<dbReference type="EMBL" id="LXEY01000018">
    <property type="protein sequence ID" value="OAV60889.1"/>
    <property type="molecule type" value="Genomic_DNA"/>
</dbReference>
<dbReference type="InterPro" id="IPR014349">
    <property type="entry name" value="Rieske_Fe-S_prot"/>
</dbReference>
<dbReference type="GO" id="GO:0051537">
    <property type="term" value="F:2 iron, 2 sulfur cluster binding"/>
    <property type="evidence" value="ECO:0007669"/>
    <property type="project" value="UniProtKB-KW"/>
</dbReference>
<dbReference type="Proteomes" id="UP000078292">
    <property type="component" value="Unassembled WGS sequence"/>
</dbReference>
<dbReference type="PROSITE" id="PS51296">
    <property type="entry name" value="RIESKE"/>
    <property type="match status" value="1"/>
</dbReference>
<evidence type="ECO:0000256" key="2">
    <source>
        <dbReference type="ARBA" id="ARBA00015816"/>
    </source>
</evidence>
<comment type="function">
    <text evidence="1">Iron-sulfur subunit of the cytochrome bc1 complex, an essential component of the respiratory electron transport chain required for ATP synthesis. The bc1 complex catalyzes the oxidation of menaquinol and the reduction of cytochrome c in the respiratory chain. The bc1 complex operates through a Q-cycle mechanism that couples electron transfer to generation of the proton gradient that drives ATP synthesis.</text>
</comment>
<gene>
    <name evidence="12" type="ORF">A6F49_10435</name>
</gene>